<gene>
    <name evidence="2" type="ORF">TsFJ059_005918</name>
</gene>
<name>A0A9P8HCI9_9HYPO</name>
<evidence type="ECO:0000256" key="1">
    <source>
        <dbReference type="SAM" id="MobiDB-lite"/>
    </source>
</evidence>
<protein>
    <submittedName>
        <fullName evidence="2">Uncharacterized protein</fullName>
    </submittedName>
</protein>
<dbReference type="AlphaFoldDB" id="A0A9P8HCI9"/>
<dbReference type="EMBL" id="JAIMJC010000007">
    <property type="protein sequence ID" value="KAH0521997.1"/>
    <property type="molecule type" value="Genomic_DNA"/>
</dbReference>
<accession>A0A9P8HCI9</accession>
<feature type="region of interest" description="Disordered" evidence="1">
    <location>
        <begin position="47"/>
        <end position="73"/>
    </location>
</feature>
<evidence type="ECO:0000313" key="2">
    <source>
        <dbReference type="EMBL" id="KAH0521997.1"/>
    </source>
</evidence>
<reference evidence="2 3" key="1">
    <citation type="submission" date="2021-08" db="EMBL/GenBank/DDBJ databases">
        <title>The highly contiguous genome resource for Trichoderma semiorbis FJ059, a fungal antagonistic to plant pathogens.</title>
        <authorList>
            <person name="Liu T."/>
        </authorList>
    </citation>
    <scope>NUCLEOTIDE SEQUENCE [LARGE SCALE GENOMIC DNA]</scope>
    <source>
        <strain evidence="2 3">FJ059</strain>
    </source>
</reference>
<dbReference type="Proteomes" id="UP000826573">
    <property type="component" value="Unassembled WGS sequence"/>
</dbReference>
<evidence type="ECO:0000313" key="3">
    <source>
        <dbReference type="Proteomes" id="UP000826573"/>
    </source>
</evidence>
<proteinExistence type="predicted"/>
<organism evidence="2 3">
    <name type="scientific">Trichoderma semiorbis</name>
    <dbReference type="NCBI Taxonomy" id="1491008"/>
    <lineage>
        <taxon>Eukaryota</taxon>
        <taxon>Fungi</taxon>
        <taxon>Dikarya</taxon>
        <taxon>Ascomycota</taxon>
        <taxon>Pezizomycotina</taxon>
        <taxon>Sordariomycetes</taxon>
        <taxon>Hypocreomycetidae</taxon>
        <taxon>Hypocreales</taxon>
        <taxon>Hypocreaceae</taxon>
        <taxon>Trichoderma</taxon>
    </lineage>
</organism>
<sequence length="92" mass="10661">MSFSSHSTAHIVRYVDRSSRLCSHGSQQKVTLTLIYDYMRQRGKRSLPVPHVTLQSRDSSPPRRFGNTRRTQKADKTHGLHCFFTFDAFSFV</sequence>
<comment type="caution">
    <text evidence="2">The sequence shown here is derived from an EMBL/GenBank/DDBJ whole genome shotgun (WGS) entry which is preliminary data.</text>
</comment>
<keyword evidence="3" id="KW-1185">Reference proteome</keyword>